<name>A0A844XX04_9SPHN</name>
<sequence length="175" mass="19036">MAKQSLSSWATITSDTFTARESRKEPRHVVHFKSALECPQGSASRALILDISRSGMRLMTSCDLKLGDKVGVCLLDGSKASGLVVRQADVQIGIEFSEPISSSAVSAIRLASLPPNSDALARPDREETIAAASTKNRPVTNADLIWIAPLWVAIKVWFFLVDAYFAISDVFGRNR</sequence>
<accession>A0A844XX04</accession>
<evidence type="ECO:0000313" key="4">
    <source>
        <dbReference type="Proteomes" id="UP000444185"/>
    </source>
</evidence>
<dbReference type="RefSeq" id="WP_160606082.1">
    <property type="nucleotide sequence ID" value="NZ_WTYF01000002.1"/>
</dbReference>
<evidence type="ECO:0000256" key="1">
    <source>
        <dbReference type="SAM" id="Phobius"/>
    </source>
</evidence>
<keyword evidence="1" id="KW-0472">Membrane</keyword>
<dbReference type="Proteomes" id="UP000444185">
    <property type="component" value="Unassembled WGS sequence"/>
</dbReference>
<dbReference type="GO" id="GO:0035438">
    <property type="term" value="F:cyclic-di-GMP binding"/>
    <property type="evidence" value="ECO:0007669"/>
    <property type="project" value="InterPro"/>
</dbReference>
<keyword evidence="4" id="KW-1185">Reference proteome</keyword>
<evidence type="ECO:0000259" key="2">
    <source>
        <dbReference type="Pfam" id="PF07238"/>
    </source>
</evidence>
<dbReference type="OrthoDB" id="9794070at2"/>
<organism evidence="3 4">
    <name type="scientific">Qipengyuania gaetbuli</name>
    <dbReference type="NCBI Taxonomy" id="266952"/>
    <lineage>
        <taxon>Bacteria</taxon>
        <taxon>Pseudomonadati</taxon>
        <taxon>Pseudomonadota</taxon>
        <taxon>Alphaproteobacteria</taxon>
        <taxon>Sphingomonadales</taxon>
        <taxon>Erythrobacteraceae</taxon>
        <taxon>Qipengyuania</taxon>
    </lineage>
</organism>
<evidence type="ECO:0000313" key="3">
    <source>
        <dbReference type="EMBL" id="MXO49737.1"/>
    </source>
</evidence>
<keyword evidence="1" id="KW-0812">Transmembrane</keyword>
<dbReference type="EMBL" id="WTYF01000002">
    <property type="protein sequence ID" value="MXO49737.1"/>
    <property type="molecule type" value="Genomic_DNA"/>
</dbReference>
<protein>
    <recommendedName>
        <fullName evidence="2">PilZ domain-containing protein</fullName>
    </recommendedName>
</protein>
<keyword evidence="1" id="KW-1133">Transmembrane helix</keyword>
<gene>
    <name evidence="3" type="ORF">GRI42_00260</name>
</gene>
<proteinExistence type="predicted"/>
<reference evidence="3 4" key="1">
    <citation type="submission" date="2019-12" db="EMBL/GenBank/DDBJ databases">
        <title>Genomic-based taxomic classification of the family Erythrobacteraceae.</title>
        <authorList>
            <person name="Xu L."/>
        </authorList>
    </citation>
    <scope>NUCLEOTIDE SEQUENCE [LARGE SCALE GENOMIC DNA]</scope>
    <source>
        <strain evidence="3 4">DSM 16225</strain>
    </source>
</reference>
<feature type="domain" description="PilZ" evidence="2">
    <location>
        <begin position="22"/>
        <end position="108"/>
    </location>
</feature>
<dbReference type="InterPro" id="IPR009875">
    <property type="entry name" value="PilZ_domain"/>
</dbReference>
<dbReference type="AlphaFoldDB" id="A0A844XX04"/>
<comment type="caution">
    <text evidence="3">The sequence shown here is derived from an EMBL/GenBank/DDBJ whole genome shotgun (WGS) entry which is preliminary data.</text>
</comment>
<feature type="transmembrane region" description="Helical" evidence="1">
    <location>
        <begin position="144"/>
        <end position="167"/>
    </location>
</feature>
<dbReference type="Pfam" id="PF07238">
    <property type="entry name" value="PilZ"/>
    <property type="match status" value="1"/>
</dbReference>
<dbReference type="SUPFAM" id="SSF141371">
    <property type="entry name" value="PilZ domain-like"/>
    <property type="match status" value="1"/>
</dbReference>